<dbReference type="Pfam" id="PF00069">
    <property type="entry name" value="Pkinase"/>
    <property type="match status" value="1"/>
</dbReference>
<keyword evidence="3" id="KW-0547">Nucleotide-binding</keyword>
<evidence type="ECO:0000256" key="2">
    <source>
        <dbReference type="ARBA" id="ARBA00022679"/>
    </source>
</evidence>
<dbReference type="SUPFAM" id="SSF56112">
    <property type="entry name" value="Protein kinase-like (PK-like)"/>
    <property type="match status" value="1"/>
</dbReference>
<dbReference type="EMBL" id="CP072755">
    <property type="protein sequence ID" value="QUC19130.1"/>
    <property type="molecule type" value="Genomic_DNA"/>
</dbReference>
<feature type="domain" description="Protein kinase" evidence="6">
    <location>
        <begin position="1"/>
        <end position="122"/>
    </location>
</feature>
<dbReference type="GO" id="GO:0004674">
    <property type="term" value="F:protein serine/threonine kinase activity"/>
    <property type="evidence" value="ECO:0007669"/>
    <property type="project" value="UniProtKB-EC"/>
</dbReference>
<dbReference type="InterPro" id="IPR050660">
    <property type="entry name" value="NEK_Ser/Thr_kinase"/>
</dbReference>
<sequence length="122" mass="14067">MEIIKHVAKNDKGWERWKEEAENMRKLAHEHILKLLHTTYDLYPELELAYIQGGPLSKLKNVTVPESVLVLAQCLSALAYLHERQLAHCDLSPNNILIRKQDPFQVVLTDVRLSKNTAELQT</sequence>
<dbReference type="PANTHER" id="PTHR43671">
    <property type="entry name" value="SERINE/THREONINE-PROTEIN KINASE NEK"/>
    <property type="match status" value="1"/>
</dbReference>
<evidence type="ECO:0000313" key="7">
    <source>
        <dbReference type="EMBL" id="QUC19130.1"/>
    </source>
</evidence>
<accession>A0A8E5HP87</accession>
<reference evidence="7" key="1">
    <citation type="submission" date="2020-03" db="EMBL/GenBank/DDBJ databases">
        <title>A mixture of massive structural variations and highly conserved coding sequences in Ustilaginoidea virens genome.</title>
        <authorList>
            <person name="Zhang K."/>
            <person name="Zhao Z."/>
            <person name="Zhang Z."/>
            <person name="Li Y."/>
            <person name="Hsiang T."/>
            <person name="Sun W."/>
        </authorList>
    </citation>
    <scope>NUCLEOTIDE SEQUENCE</scope>
    <source>
        <strain evidence="7">UV-8b</strain>
    </source>
</reference>
<dbReference type="InterPro" id="IPR011009">
    <property type="entry name" value="Kinase-like_dom_sf"/>
</dbReference>
<dbReference type="Proteomes" id="UP000027002">
    <property type="component" value="Chromosome 3"/>
</dbReference>
<keyword evidence="2" id="KW-0808">Transferase</keyword>
<dbReference type="Gene3D" id="1.10.510.10">
    <property type="entry name" value="Transferase(Phosphotransferase) domain 1"/>
    <property type="match status" value="1"/>
</dbReference>
<dbReference type="GeneID" id="66064149"/>
<dbReference type="InterPro" id="IPR000719">
    <property type="entry name" value="Prot_kinase_dom"/>
</dbReference>
<dbReference type="AlphaFoldDB" id="A0A8E5HP87"/>
<dbReference type="PROSITE" id="PS50011">
    <property type="entry name" value="PROTEIN_KINASE_DOM"/>
    <property type="match status" value="1"/>
</dbReference>
<gene>
    <name evidence="7" type="ORF">UV8b_03371</name>
</gene>
<dbReference type="OrthoDB" id="4961348at2759"/>
<protein>
    <recommendedName>
        <fullName evidence="1">non-specific serine/threonine protein kinase</fullName>
        <ecNumber evidence="1">2.7.11.1</ecNumber>
    </recommendedName>
</protein>
<evidence type="ECO:0000313" key="8">
    <source>
        <dbReference type="Proteomes" id="UP000027002"/>
    </source>
</evidence>
<evidence type="ECO:0000256" key="5">
    <source>
        <dbReference type="ARBA" id="ARBA00022840"/>
    </source>
</evidence>
<dbReference type="PANTHER" id="PTHR43671:SF13">
    <property type="entry name" value="SERINE_THREONINE-PROTEIN KINASE NEK2"/>
    <property type="match status" value="1"/>
</dbReference>
<evidence type="ECO:0000259" key="6">
    <source>
        <dbReference type="PROSITE" id="PS50011"/>
    </source>
</evidence>
<dbReference type="RefSeq" id="XP_042996803.1">
    <property type="nucleotide sequence ID" value="XM_043140869.1"/>
</dbReference>
<proteinExistence type="predicted"/>
<dbReference type="GO" id="GO:0005524">
    <property type="term" value="F:ATP binding"/>
    <property type="evidence" value="ECO:0007669"/>
    <property type="project" value="UniProtKB-KW"/>
</dbReference>
<organism evidence="7 8">
    <name type="scientific">Ustilaginoidea virens</name>
    <name type="common">Rice false smut fungus</name>
    <name type="synonym">Villosiclava virens</name>
    <dbReference type="NCBI Taxonomy" id="1159556"/>
    <lineage>
        <taxon>Eukaryota</taxon>
        <taxon>Fungi</taxon>
        <taxon>Dikarya</taxon>
        <taxon>Ascomycota</taxon>
        <taxon>Pezizomycotina</taxon>
        <taxon>Sordariomycetes</taxon>
        <taxon>Hypocreomycetidae</taxon>
        <taxon>Hypocreales</taxon>
        <taxon>Clavicipitaceae</taxon>
        <taxon>Ustilaginoidea</taxon>
    </lineage>
</organism>
<evidence type="ECO:0000256" key="3">
    <source>
        <dbReference type="ARBA" id="ARBA00022741"/>
    </source>
</evidence>
<name>A0A8E5HP87_USTVR</name>
<dbReference type="KEGG" id="uvi:66064149"/>
<keyword evidence="5" id="KW-0067">ATP-binding</keyword>
<dbReference type="EC" id="2.7.11.1" evidence="1"/>
<keyword evidence="4" id="KW-0418">Kinase</keyword>
<evidence type="ECO:0000256" key="1">
    <source>
        <dbReference type="ARBA" id="ARBA00012513"/>
    </source>
</evidence>
<evidence type="ECO:0000256" key="4">
    <source>
        <dbReference type="ARBA" id="ARBA00022777"/>
    </source>
</evidence>
<keyword evidence="8" id="KW-1185">Reference proteome</keyword>